<evidence type="ECO:0000256" key="1">
    <source>
        <dbReference type="ARBA" id="ARBA00006484"/>
    </source>
</evidence>
<dbReference type="InterPro" id="IPR036291">
    <property type="entry name" value="NAD(P)-bd_dom_sf"/>
</dbReference>
<dbReference type="SUPFAM" id="SSF51735">
    <property type="entry name" value="NAD(P)-binding Rossmann-fold domains"/>
    <property type="match status" value="1"/>
</dbReference>
<proteinExistence type="inferred from homology"/>
<keyword evidence="2" id="KW-0560">Oxidoreductase</keyword>
<comment type="caution">
    <text evidence="3">The sequence shown here is derived from an EMBL/GenBank/DDBJ whole genome shotgun (WGS) entry which is preliminary data.</text>
</comment>
<evidence type="ECO:0000256" key="2">
    <source>
        <dbReference type="ARBA" id="ARBA00023002"/>
    </source>
</evidence>
<dbReference type="RefSeq" id="WP_137342529.1">
    <property type="nucleotide sequence ID" value="NZ_BSQH01000015.1"/>
</dbReference>
<organism evidence="3 4">
    <name type="scientific">Dyadobacter frigoris</name>
    <dbReference type="NCBI Taxonomy" id="2576211"/>
    <lineage>
        <taxon>Bacteria</taxon>
        <taxon>Pseudomonadati</taxon>
        <taxon>Bacteroidota</taxon>
        <taxon>Cytophagia</taxon>
        <taxon>Cytophagales</taxon>
        <taxon>Spirosomataceae</taxon>
        <taxon>Dyadobacter</taxon>
    </lineage>
</organism>
<name>A0A4U6CXH7_9BACT</name>
<reference evidence="3 4" key="1">
    <citation type="submission" date="2019-05" db="EMBL/GenBank/DDBJ databases">
        <title>Dyadobacter AR-3-8 sp. nov., isolated from arctic soil.</title>
        <authorList>
            <person name="Chaudhary D.K."/>
        </authorList>
    </citation>
    <scope>NUCLEOTIDE SEQUENCE [LARGE SCALE GENOMIC DNA]</scope>
    <source>
        <strain evidence="3 4">AR-3-8</strain>
    </source>
</reference>
<dbReference type="PANTHER" id="PTHR24321">
    <property type="entry name" value="DEHYDROGENASES, SHORT CHAIN"/>
    <property type="match status" value="1"/>
</dbReference>
<sequence>MNHFSLIAGPADSLTFVKTKRKIMKVGAFKIDPEEFTGQRILVTGGTKGAGRAIFERLAKAGANILTTARTIPDNMNASQIIQADISIKQGTAKVIEETIKRMNGLDIPINSAGGSSAPTGGVMALEEQDWETILTVYLTGAEYIIDGGTVPTL</sequence>
<dbReference type="Proteomes" id="UP000304900">
    <property type="component" value="Unassembled WGS sequence"/>
</dbReference>
<comment type="similarity">
    <text evidence="1">Belongs to the short-chain dehydrogenases/reductases (SDR) family.</text>
</comment>
<dbReference type="PANTHER" id="PTHR24321:SF8">
    <property type="entry name" value="ESTRADIOL 17-BETA-DEHYDROGENASE 8-RELATED"/>
    <property type="match status" value="1"/>
</dbReference>
<dbReference type="EMBL" id="SZVO01000012">
    <property type="protein sequence ID" value="TKT89392.1"/>
    <property type="molecule type" value="Genomic_DNA"/>
</dbReference>
<evidence type="ECO:0000313" key="4">
    <source>
        <dbReference type="Proteomes" id="UP000304900"/>
    </source>
</evidence>
<gene>
    <name evidence="3" type="ORF">FDK13_23885</name>
</gene>
<dbReference type="GO" id="GO:0016491">
    <property type="term" value="F:oxidoreductase activity"/>
    <property type="evidence" value="ECO:0007669"/>
    <property type="project" value="UniProtKB-KW"/>
</dbReference>
<keyword evidence="4" id="KW-1185">Reference proteome</keyword>
<dbReference type="AlphaFoldDB" id="A0A4U6CXH7"/>
<dbReference type="Gene3D" id="3.40.50.720">
    <property type="entry name" value="NAD(P)-binding Rossmann-like Domain"/>
    <property type="match status" value="1"/>
</dbReference>
<accession>A0A4U6CXH7</accession>
<dbReference type="InterPro" id="IPR002347">
    <property type="entry name" value="SDR_fam"/>
</dbReference>
<protein>
    <submittedName>
        <fullName evidence="3">SDR family NAD(P)-dependent oxidoreductase</fullName>
    </submittedName>
</protein>
<dbReference type="Pfam" id="PF00106">
    <property type="entry name" value="adh_short"/>
    <property type="match status" value="1"/>
</dbReference>
<dbReference type="OrthoDB" id="9804774at2"/>
<evidence type="ECO:0000313" key="3">
    <source>
        <dbReference type="EMBL" id="TKT89392.1"/>
    </source>
</evidence>